<evidence type="ECO:0000256" key="3">
    <source>
        <dbReference type="ARBA" id="ARBA00023163"/>
    </source>
</evidence>
<keyword evidence="3" id="KW-0804">Transcription</keyword>
<evidence type="ECO:0000256" key="2">
    <source>
        <dbReference type="ARBA" id="ARBA00023125"/>
    </source>
</evidence>
<dbReference type="PROSITE" id="PS01117">
    <property type="entry name" value="HTH_MARR_1"/>
    <property type="match status" value="1"/>
</dbReference>
<proteinExistence type="predicted"/>
<dbReference type="InterPro" id="IPR036388">
    <property type="entry name" value="WH-like_DNA-bd_sf"/>
</dbReference>
<dbReference type="EMBL" id="JABFAJ010000024">
    <property type="protein sequence ID" value="NNU28524.1"/>
    <property type="molecule type" value="Genomic_DNA"/>
</dbReference>
<dbReference type="Pfam" id="PF12802">
    <property type="entry name" value="MarR_2"/>
    <property type="match status" value="1"/>
</dbReference>
<feature type="domain" description="HTH marR-type" evidence="5">
    <location>
        <begin position="20"/>
        <end position="150"/>
    </location>
</feature>
<sequence>MKNETRRPGEPDPTSEEPGQWPTGRLLFTVARRIEQDWNAHLATWDLNHAGHPVLLHLLAGPLTQREIASRNGVTEQTMSRIVARLERSGYVVRADDPRDRRRRAVTITDTGRRVALEAAQFQPAEDLTSRGLDEEQVATLREILVDMVRAQRAEPGTSVGQ</sequence>
<dbReference type="GO" id="GO:0006950">
    <property type="term" value="P:response to stress"/>
    <property type="evidence" value="ECO:0007669"/>
    <property type="project" value="TreeGrafter"/>
</dbReference>
<dbReference type="InterPro" id="IPR039422">
    <property type="entry name" value="MarR/SlyA-like"/>
</dbReference>
<dbReference type="PANTHER" id="PTHR33164">
    <property type="entry name" value="TRANSCRIPTIONAL REGULATOR, MARR FAMILY"/>
    <property type="match status" value="1"/>
</dbReference>
<feature type="compositionally biased region" description="Basic and acidic residues" evidence="4">
    <location>
        <begin position="1"/>
        <end position="10"/>
    </location>
</feature>
<dbReference type="InterPro" id="IPR012318">
    <property type="entry name" value="HTH_CRP"/>
</dbReference>
<comment type="caution">
    <text evidence="6">The sequence shown here is derived from an EMBL/GenBank/DDBJ whole genome shotgun (WGS) entry which is preliminary data.</text>
</comment>
<evidence type="ECO:0000256" key="4">
    <source>
        <dbReference type="SAM" id="MobiDB-lite"/>
    </source>
</evidence>
<protein>
    <submittedName>
        <fullName evidence="6">Winged helix-turn-helix transcriptional regulator</fullName>
    </submittedName>
</protein>
<dbReference type="Proteomes" id="UP000557204">
    <property type="component" value="Unassembled WGS sequence"/>
</dbReference>
<keyword evidence="2" id="KW-0238">DNA-binding</keyword>
<evidence type="ECO:0000256" key="1">
    <source>
        <dbReference type="ARBA" id="ARBA00023015"/>
    </source>
</evidence>
<accession>A0A849K197</accession>
<dbReference type="Gene3D" id="1.10.10.10">
    <property type="entry name" value="Winged helix-like DNA-binding domain superfamily/Winged helix DNA-binding domain"/>
    <property type="match status" value="1"/>
</dbReference>
<evidence type="ECO:0000313" key="6">
    <source>
        <dbReference type="EMBL" id="NNU28524.1"/>
    </source>
</evidence>
<dbReference type="InterPro" id="IPR023187">
    <property type="entry name" value="Tscrpt_reg_MarR-type_CS"/>
</dbReference>
<dbReference type="PROSITE" id="PS50995">
    <property type="entry name" value="HTH_MARR_2"/>
    <property type="match status" value="1"/>
</dbReference>
<dbReference type="SUPFAM" id="SSF46785">
    <property type="entry name" value="Winged helix' DNA-binding domain"/>
    <property type="match status" value="1"/>
</dbReference>
<dbReference type="AlphaFoldDB" id="A0A849K197"/>
<dbReference type="GO" id="GO:0003700">
    <property type="term" value="F:DNA-binding transcription factor activity"/>
    <property type="evidence" value="ECO:0007669"/>
    <property type="project" value="InterPro"/>
</dbReference>
<feature type="region of interest" description="Disordered" evidence="4">
    <location>
        <begin position="1"/>
        <end position="23"/>
    </location>
</feature>
<name>A0A849K197_9MICO</name>
<dbReference type="GO" id="GO:0003677">
    <property type="term" value="F:DNA binding"/>
    <property type="evidence" value="ECO:0007669"/>
    <property type="project" value="UniProtKB-KW"/>
</dbReference>
<dbReference type="RefSeq" id="WP_171248057.1">
    <property type="nucleotide sequence ID" value="NZ_JABFAJ010000024.1"/>
</dbReference>
<dbReference type="SMART" id="SM00347">
    <property type="entry name" value="HTH_MARR"/>
    <property type="match status" value="1"/>
</dbReference>
<evidence type="ECO:0000259" key="5">
    <source>
        <dbReference type="PROSITE" id="PS50995"/>
    </source>
</evidence>
<organism evidence="6 7">
    <name type="scientific">Isoptericola sediminis</name>
    <dbReference type="NCBI Taxonomy" id="2733572"/>
    <lineage>
        <taxon>Bacteria</taxon>
        <taxon>Bacillati</taxon>
        <taxon>Actinomycetota</taxon>
        <taxon>Actinomycetes</taxon>
        <taxon>Micrococcales</taxon>
        <taxon>Promicromonosporaceae</taxon>
        <taxon>Isoptericola</taxon>
    </lineage>
</organism>
<dbReference type="PRINTS" id="PR00598">
    <property type="entry name" value="HTHMARR"/>
</dbReference>
<dbReference type="InterPro" id="IPR000835">
    <property type="entry name" value="HTH_MarR-typ"/>
</dbReference>
<evidence type="ECO:0000313" key="7">
    <source>
        <dbReference type="Proteomes" id="UP000557204"/>
    </source>
</evidence>
<dbReference type="PANTHER" id="PTHR33164:SF64">
    <property type="entry name" value="TRANSCRIPTIONAL REGULATOR SLYA"/>
    <property type="match status" value="1"/>
</dbReference>
<keyword evidence="7" id="KW-1185">Reference proteome</keyword>
<keyword evidence="1" id="KW-0805">Transcription regulation</keyword>
<gene>
    <name evidence="6" type="ORF">HLI28_13365</name>
</gene>
<reference evidence="6 7" key="1">
    <citation type="submission" date="2020-05" db="EMBL/GenBank/DDBJ databases">
        <title>Genome sequence of Isoptericola sp. JC619 isolated from Chilika lagoon, India.</title>
        <authorList>
            <person name="Kumar D."/>
            <person name="Appam K."/>
            <person name="Gandham S."/>
            <person name="Uppada J."/>
            <person name="Sasikala C."/>
            <person name="Venkata Ramana C."/>
        </authorList>
    </citation>
    <scope>NUCLEOTIDE SEQUENCE [LARGE SCALE GENOMIC DNA]</scope>
    <source>
        <strain evidence="6 7">JC619</strain>
    </source>
</reference>
<dbReference type="InterPro" id="IPR036390">
    <property type="entry name" value="WH_DNA-bd_sf"/>
</dbReference>
<dbReference type="SMART" id="SM00419">
    <property type="entry name" value="HTH_CRP"/>
    <property type="match status" value="1"/>
</dbReference>